<dbReference type="Proteomes" id="UP000293874">
    <property type="component" value="Unassembled WGS sequence"/>
</dbReference>
<gene>
    <name evidence="3" type="ORF">EV199_5787</name>
</gene>
<feature type="domain" description="DUF6850" evidence="2">
    <location>
        <begin position="45"/>
        <end position="516"/>
    </location>
</feature>
<keyword evidence="4" id="KW-1185">Reference proteome</keyword>
<evidence type="ECO:0000256" key="1">
    <source>
        <dbReference type="SAM" id="SignalP"/>
    </source>
</evidence>
<dbReference type="SUPFAM" id="SSF56935">
    <property type="entry name" value="Porins"/>
    <property type="match status" value="1"/>
</dbReference>
<keyword evidence="1" id="KW-0732">Signal</keyword>
<feature type="signal peptide" evidence="1">
    <location>
        <begin position="1"/>
        <end position="19"/>
    </location>
</feature>
<reference evidence="3 4" key="1">
    <citation type="submission" date="2019-02" db="EMBL/GenBank/DDBJ databases">
        <title>Genomic Encyclopedia of Type Strains, Phase IV (KMG-IV): sequencing the most valuable type-strain genomes for metagenomic binning, comparative biology and taxonomic classification.</title>
        <authorList>
            <person name="Goeker M."/>
        </authorList>
    </citation>
    <scope>NUCLEOTIDE SEQUENCE [LARGE SCALE GENOMIC DNA]</scope>
    <source>
        <strain evidence="3 4">DSM 18116</strain>
    </source>
</reference>
<accession>A0A4Q7MCJ0</accession>
<dbReference type="InterPro" id="IPR049236">
    <property type="entry name" value="DUF6850"/>
</dbReference>
<evidence type="ECO:0000313" key="3">
    <source>
        <dbReference type="EMBL" id="RZS65033.1"/>
    </source>
</evidence>
<proteinExistence type="predicted"/>
<dbReference type="EMBL" id="SGXA01000006">
    <property type="protein sequence ID" value="RZS65033.1"/>
    <property type="molecule type" value="Genomic_DNA"/>
</dbReference>
<organism evidence="3 4">
    <name type="scientific">Pseudobacter ginsenosidimutans</name>
    <dbReference type="NCBI Taxonomy" id="661488"/>
    <lineage>
        <taxon>Bacteria</taxon>
        <taxon>Pseudomonadati</taxon>
        <taxon>Bacteroidota</taxon>
        <taxon>Chitinophagia</taxon>
        <taxon>Chitinophagales</taxon>
        <taxon>Chitinophagaceae</taxon>
        <taxon>Pseudobacter</taxon>
    </lineage>
</organism>
<dbReference type="OrthoDB" id="662051at2"/>
<comment type="caution">
    <text evidence="3">The sequence shown here is derived from an EMBL/GenBank/DDBJ whole genome shotgun (WGS) entry which is preliminary data.</text>
</comment>
<dbReference type="AlphaFoldDB" id="A0A4Q7MCJ0"/>
<protein>
    <recommendedName>
        <fullName evidence="2">DUF6850 domain-containing protein</fullName>
    </recommendedName>
</protein>
<name>A0A4Q7MCJ0_9BACT</name>
<dbReference type="RefSeq" id="WP_130544274.1">
    <property type="nucleotide sequence ID" value="NZ_CP042431.1"/>
</dbReference>
<dbReference type="Pfam" id="PF21012">
    <property type="entry name" value="DUF6850"/>
    <property type="match status" value="1"/>
</dbReference>
<evidence type="ECO:0000259" key="2">
    <source>
        <dbReference type="Pfam" id="PF21012"/>
    </source>
</evidence>
<sequence>MLKRIIYLLPLFCGTAVVAQDTLSTVNGKLQVAPLRNPWLHSQNAAGLSVLPVPSIGRTYIGGAIEDGDLRRPQQPTTARDFHFVSERFQSLQNASFYGKFSFHQKWDDGISWSDVLDPYRRNPYVVADSLGGDWKKQLYDLELKASTPVTDSRKLMLGAGIRYKVGTGARQNDPRPLAYSNDITLNPSLIWAASGSLKLGLSANFNFYKEKLSFETSNYDDIHYRYRLAGLGYYYRDQTVSETRYYSGKTFGGSVQLQWEKENFRLLFDAGYSTRKEDAEDGTIQPRTYGDFTEQQYHGSLNATLLTGGFSHQWEAGWKTFDGNGRDNHYGDAIGKEPPPLVNSDILSTTFYNEGAFHYRWIKDRFQDDFKWIIQASVIYSGMDNRYHNPKSRNTVDANEYRLSFTRNLVFADNKNFIWSANVALRDCFKHYIDFVPSGLQSDIVVNGLLNPDQEWLSSDMFKAGLSAEYRFPLKRGSETSLFVKAEGNIWKRINASQLPNASRNFACLTIGMTY</sequence>
<evidence type="ECO:0000313" key="4">
    <source>
        <dbReference type="Proteomes" id="UP000293874"/>
    </source>
</evidence>
<feature type="chain" id="PRO_5020316269" description="DUF6850 domain-containing protein" evidence="1">
    <location>
        <begin position="20"/>
        <end position="516"/>
    </location>
</feature>